<evidence type="ECO:0000313" key="3">
    <source>
        <dbReference type="Proteomes" id="UP000037540"/>
    </source>
</evidence>
<comment type="caution">
    <text evidence="2">The sequence shown here is derived from an EMBL/GenBank/DDBJ whole genome shotgun (WGS) entry which is preliminary data.</text>
</comment>
<feature type="transmembrane region" description="Helical" evidence="1">
    <location>
        <begin position="47"/>
        <end position="70"/>
    </location>
</feature>
<protein>
    <submittedName>
        <fullName evidence="2">Membrane protein</fullName>
    </submittedName>
</protein>
<proteinExistence type="predicted"/>
<dbReference type="PANTHER" id="PTHR37305">
    <property type="entry name" value="INTEGRAL MEMBRANE PROTEIN-RELATED"/>
    <property type="match status" value="1"/>
</dbReference>
<dbReference type="Proteomes" id="UP000037540">
    <property type="component" value="Unassembled WGS sequence"/>
</dbReference>
<feature type="transmembrane region" description="Helical" evidence="1">
    <location>
        <begin position="138"/>
        <end position="163"/>
    </location>
</feature>
<feature type="transmembrane region" description="Helical" evidence="1">
    <location>
        <begin position="222"/>
        <end position="243"/>
    </location>
</feature>
<dbReference type="EMBL" id="LGVR01000010">
    <property type="protein sequence ID" value="KOA89659.1"/>
    <property type="molecule type" value="Genomic_DNA"/>
</dbReference>
<dbReference type="PANTHER" id="PTHR37305:SF1">
    <property type="entry name" value="MEMBRANE PROTEIN"/>
    <property type="match status" value="1"/>
</dbReference>
<accession>A0A9Q1V011</accession>
<dbReference type="RefSeq" id="WP_013724804.1">
    <property type="nucleotide sequence ID" value="NZ_LGVO01000005.1"/>
</dbReference>
<evidence type="ECO:0000313" key="2">
    <source>
        <dbReference type="EMBL" id="KOA89659.1"/>
    </source>
</evidence>
<dbReference type="AlphaFoldDB" id="A0A9Q1V011"/>
<organism evidence="2 3">
    <name type="scientific">Clostridium botulinum</name>
    <dbReference type="NCBI Taxonomy" id="1491"/>
    <lineage>
        <taxon>Bacteria</taxon>
        <taxon>Bacillati</taxon>
        <taxon>Bacillota</taxon>
        <taxon>Clostridia</taxon>
        <taxon>Eubacteriales</taxon>
        <taxon>Clostridiaceae</taxon>
        <taxon>Clostridium</taxon>
    </lineage>
</organism>
<name>A0A9Q1V011_CLOBO</name>
<keyword evidence="1" id="KW-1133">Transmembrane helix</keyword>
<evidence type="ECO:0000256" key="1">
    <source>
        <dbReference type="SAM" id="Phobius"/>
    </source>
</evidence>
<gene>
    <name evidence="2" type="ORF">ADU74_03360</name>
</gene>
<sequence length="249" mass="27953">MFNLLKVEIYKLKTSKTLLGILLICLLQSILCPMLFSKTLTGKIVLIRVLGTQLFLGWFVLIAVFIAIYIGDEFSSSCSSGYIKNLISYGHRRYKIVISKFISGYLGIIIISLVTPILVTIINTFMCGYGENFTFTSLVFVLRVIILMTFIYIGIGSIGIVMLFISRNGIFAEVAFVMVDILNRVSMIFAMRNTFINKIYSNTIFGQVSTALSYNITLLQGIRVIVISLITIVISICLSIYFFNKADIK</sequence>
<dbReference type="OrthoDB" id="1701857at2"/>
<feature type="transmembrane region" description="Helical" evidence="1">
    <location>
        <begin position="102"/>
        <end position="126"/>
    </location>
</feature>
<keyword evidence="1" id="KW-0472">Membrane</keyword>
<feature type="transmembrane region" description="Helical" evidence="1">
    <location>
        <begin position="170"/>
        <end position="191"/>
    </location>
</feature>
<reference evidence="2 3" key="1">
    <citation type="submission" date="2015-07" db="EMBL/GenBank/DDBJ databases">
        <title>Draft genome sequences of 17 French Clostridium botulinum group III.</title>
        <authorList>
            <person name="Woudstra C."/>
            <person name="Le Marechal C."/>
            <person name="Souillard R."/>
            <person name="Bayon-Auboyer M.-H."/>
            <person name="Dessouter D."/>
            <person name="Fach P."/>
        </authorList>
    </citation>
    <scope>NUCLEOTIDE SEQUENCE [LARGE SCALE GENOMIC DNA]</scope>
    <source>
        <strain evidence="2 3">12LNRI-CD</strain>
    </source>
</reference>
<keyword evidence="1" id="KW-0812">Transmembrane</keyword>